<dbReference type="InterPro" id="IPR033788">
    <property type="entry name" value="VbhA-like"/>
</dbReference>
<evidence type="ECO:0000313" key="2">
    <source>
        <dbReference type="Proteomes" id="UP000198976"/>
    </source>
</evidence>
<accession>A0ABY0V543</accession>
<protein>
    <recommendedName>
        <fullName evidence="3">Antitoxin VbhA domain-containing protein</fullName>
    </recommendedName>
</protein>
<dbReference type="CDD" id="cd11586">
    <property type="entry name" value="VbhA_like"/>
    <property type="match status" value="1"/>
</dbReference>
<keyword evidence="2" id="KW-1185">Reference proteome</keyword>
<gene>
    <name evidence="1" type="ORF">SAMN04489714_0216</name>
</gene>
<evidence type="ECO:0008006" key="3">
    <source>
        <dbReference type="Google" id="ProtNLM"/>
    </source>
</evidence>
<evidence type="ECO:0000313" key="1">
    <source>
        <dbReference type="EMBL" id="SDT86013.1"/>
    </source>
</evidence>
<dbReference type="Proteomes" id="UP000198976">
    <property type="component" value="Chromosome I"/>
</dbReference>
<dbReference type="EMBL" id="LT629792">
    <property type="protein sequence ID" value="SDT86013.1"/>
    <property type="molecule type" value="Genomic_DNA"/>
</dbReference>
<organism evidence="1 2">
    <name type="scientific">Schaalia radingae</name>
    <dbReference type="NCBI Taxonomy" id="131110"/>
    <lineage>
        <taxon>Bacteria</taxon>
        <taxon>Bacillati</taxon>
        <taxon>Actinomycetota</taxon>
        <taxon>Actinomycetes</taxon>
        <taxon>Actinomycetales</taxon>
        <taxon>Actinomycetaceae</taxon>
        <taxon>Schaalia</taxon>
    </lineage>
</organism>
<reference evidence="1 2" key="1">
    <citation type="submission" date="2016-10" db="EMBL/GenBank/DDBJ databases">
        <authorList>
            <person name="Varghese N."/>
            <person name="Submissions S."/>
        </authorList>
    </citation>
    <scope>NUCLEOTIDE SEQUENCE [LARGE SCALE GENOMIC DNA]</scope>
    <source>
        <strain evidence="1 2">DSM 9169</strain>
    </source>
</reference>
<dbReference type="RefSeq" id="WP_092648153.1">
    <property type="nucleotide sequence ID" value="NZ_LT629792.1"/>
</dbReference>
<proteinExistence type="predicted"/>
<name>A0ABY0V543_9ACTO</name>
<sequence>MSVSVQPRLVTPVAVREAMSFADAALALAGHTVTDAHIRDLLEQCLSGQISDAEYITQVTQHVDRAQ</sequence>